<organism evidence="2 3">
    <name type="scientific">Colletotrichum navitas</name>
    <dbReference type="NCBI Taxonomy" id="681940"/>
    <lineage>
        <taxon>Eukaryota</taxon>
        <taxon>Fungi</taxon>
        <taxon>Dikarya</taxon>
        <taxon>Ascomycota</taxon>
        <taxon>Pezizomycotina</taxon>
        <taxon>Sordariomycetes</taxon>
        <taxon>Hypocreomycetidae</taxon>
        <taxon>Glomerellales</taxon>
        <taxon>Glomerellaceae</taxon>
        <taxon>Colletotrichum</taxon>
        <taxon>Colletotrichum graminicola species complex</taxon>
    </lineage>
</organism>
<dbReference type="Proteomes" id="UP001230504">
    <property type="component" value="Unassembled WGS sequence"/>
</dbReference>
<dbReference type="RefSeq" id="XP_060414082.1">
    <property type="nucleotide sequence ID" value="XM_060551564.1"/>
</dbReference>
<feature type="compositionally biased region" description="Basic and acidic residues" evidence="1">
    <location>
        <begin position="381"/>
        <end position="393"/>
    </location>
</feature>
<proteinExistence type="predicted"/>
<protein>
    <submittedName>
        <fullName evidence="2">Uncharacterized protein</fullName>
    </submittedName>
</protein>
<feature type="compositionally biased region" description="Polar residues" evidence="1">
    <location>
        <begin position="140"/>
        <end position="155"/>
    </location>
</feature>
<keyword evidence="3" id="KW-1185">Reference proteome</keyword>
<accession>A0AAD8PYZ5</accession>
<evidence type="ECO:0000313" key="2">
    <source>
        <dbReference type="EMBL" id="KAK1590600.1"/>
    </source>
</evidence>
<name>A0AAD8PYZ5_9PEZI</name>
<evidence type="ECO:0000313" key="3">
    <source>
        <dbReference type="Proteomes" id="UP001230504"/>
    </source>
</evidence>
<feature type="compositionally biased region" description="Basic and acidic residues" evidence="1">
    <location>
        <begin position="128"/>
        <end position="138"/>
    </location>
</feature>
<gene>
    <name evidence="2" type="ORF">LY79DRAFT_215080</name>
</gene>
<dbReference type="GeneID" id="85435804"/>
<evidence type="ECO:0000256" key="1">
    <source>
        <dbReference type="SAM" id="MobiDB-lite"/>
    </source>
</evidence>
<comment type="caution">
    <text evidence="2">The sequence shown here is derived from an EMBL/GenBank/DDBJ whole genome shotgun (WGS) entry which is preliminary data.</text>
</comment>
<feature type="compositionally biased region" description="Low complexity" evidence="1">
    <location>
        <begin position="394"/>
        <end position="405"/>
    </location>
</feature>
<reference evidence="2" key="1">
    <citation type="submission" date="2021-06" db="EMBL/GenBank/DDBJ databases">
        <title>Comparative genomics, transcriptomics and evolutionary studies reveal genomic signatures of adaptation to plant cell wall in hemibiotrophic fungi.</title>
        <authorList>
            <consortium name="DOE Joint Genome Institute"/>
            <person name="Baroncelli R."/>
            <person name="Diaz J.F."/>
            <person name="Benocci T."/>
            <person name="Peng M."/>
            <person name="Battaglia E."/>
            <person name="Haridas S."/>
            <person name="Andreopoulos W."/>
            <person name="Labutti K."/>
            <person name="Pangilinan J."/>
            <person name="Floch G.L."/>
            <person name="Makela M.R."/>
            <person name="Henrissat B."/>
            <person name="Grigoriev I.V."/>
            <person name="Crouch J.A."/>
            <person name="De Vries R.P."/>
            <person name="Sukno S.A."/>
            <person name="Thon M.R."/>
        </authorList>
    </citation>
    <scope>NUCLEOTIDE SEQUENCE</scope>
    <source>
        <strain evidence="2">CBS 125086</strain>
    </source>
</reference>
<sequence length="405" mass="45188">MAVHTPYAIKNCRFTPSFHQSPPAIQSRQHRNRNTWRLCFRPIANRNSWLPLSCVAVLESGVKVRCIRLEQADIFFFSRKSVGIGFSSLEPEAGRRVEQWAGWLPSGFLLDWLPRYPGSLFRPFAPRTPRENGSRDLRNSPLQPSTGPRPTQGSCPSRGITQHERRGQDCSGGRTIVPIAFASGFGLRAKAGFRVESTAAVAAAATSQWVPKEKKRKRKKVREGRSALLTATFHEDEPATRVRSSGVCEWLLRRGPERLHRRRPSHAINHRHIERSNYPQPKLQTGCSVRSFHGLRALVSSWPGCLKPTSSELSGGGCASQQSTIYGYFGICFLSTPPPGSSSSLRETGFPSRWHLKRKTYAMPPSPGKSFQKKKKKKKTIRADRSLESEPSRARSAPLAPAASL</sequence>
<feature type="compositionally biased region" description="Basic residues" evidence="1">
    <location>
        <begin position="371"/>
        <end position="380"/>
    </location>
</feature>
<dbReference type="EMBL" id="JAHLJV010000030">
    <property type="protein sequence ID" value="KAK1590600.1"/>
    <property type="molecule type" value="Genomic_DNA"/>
</dbReference>
<feature type="region of interest" description="Disordered" evidence="1">
    <location>
        <begin position="124"/>
        <end position="173"/>
    </location>
</feature>
<feature type="region of interest" description="Disordered" evidence="1">
    <location>
        <begin position="358"/>
        <end position="405"/>
    </location>
</feature>
<dbReference type="AlphaFoldDB" id="A0AAD8PYZ5"/>